<feature type="compositionally biased region" description="Low complexity" evidence="1">
    <location>
        <begin position="505"/>
        <end position="517"/>
    </location>
</feature>
<feature type="domain" description="DUF3835" evidence="2">
    <location>
        <begin position="659"/>
        <end position="681"/>
    </location>
</feature>
<feature type="domain" description="DUF3835" evidence="2">
    <location>
        <begin position="307"/>
        <end position="378"/>
    </location>
</feature>
<organism evidence="3 4">
    <name type="scientific">Agrocybe chaxingu</name>
    <dbReference type="NCBI Taxonomy" id="84603"/>
    <lineage>
        <taxon>Eukaryota</taxon>
        <taxon>Fungi</taxon>
        <taxon>Dikarya</taxon>
        <taxon>Basidiomycota</taxon>
        <taxon>Agaricomycotina</taxon>
        <taxon>Agaricomycetes</taxon>
        <taxon>Agaricomycetidae</taxon>
        <taxon>Agaricales</taxon>
        <taxon>Agaricineae</taxon>
        <taxon>Strophariaceae</taxon>
        <taxon>Agrocybe</taxon>
    </lineage>
</organism>
<dbReference type="OrthoDB" id="21413at2759"/>
<comment type="caution">
    <text evidence="3">The sequence shown here is derived from an EMBL/GenBank/DDBJ whole genome shotgun (WGS) entry which is preliminary data.</text>
</comment>
<feature type="region of interest" description="Disordered" evidence="1">
    <location>
        <begin position="171"/>
        <end position="314"/>
    </location>
</feature>
<proteinExistence type="predicted"/>
<gene>
    <name evidence="3" type="ORF">NLJ89_g518</name>
</gene>
<feature type="compositionally biased region" description="Low complexity" evidence="1">
    <location>
        <begin position="622"/>
        <end position="632"/>
    </location>
</feature>
<feature type="compositionally biased region" description="Low complexity" evidence="1">
    <location>
        <begin position="655"/>
        <end position="665"/>
    </location>
</feature>
<dbReference type="EMBL" id="JANKHO010000020">
    <property type="protein sequence ID" value="KAJ3517398.1"/>
    <property type="molecule type" value="Genomic_DNA"/>
</dbReference>
<reference evidence="3" key="1">
    <citation type="submission" date="2022-07" db="EMBL/GenBank/DDBJ databases">
        <title>Genome Sequence of Agrocybe chaxingu.</title>
        <authorList>
            <person name="Buettner E."/>
        </authorList>
    </citation>
    <scope>NUCLEOTIDE SEQUENCE</scope>
    <source>
        <strain evidence="3">MP-N11</strain>
    </source>
</reference>
<evidence type="ECO:0000259" key="2">
    <source>
        <dbReference type="Pfam" id="PF12927"/>
    </source>
</evidence>
<feature type="compositionally biased region" description="Basic and acidic residues" evidence="1">
    <location>
        <begin position="179"/>
        <end position="203"/>
    </location>
</feature>
<accession>A0A9W8N1M8</accession>
<feature type="compositionally biased region" description="Polar residues" evidence="1">
    <location>
        <begin position="518"/>
        <end position="554"/>
    </location>
</feature>
<feature type="region of interest" description="Disordered" evidence="1">
    <location>
        <begin position="457"/>
        <end position="563"/>
    </location>
</feature>
<feature type="compositionally biased region" description="Basic and acidic residues" evidence="1">
    <location>
        <begin position="129"/>
        <end position="145"/>
    </location>
</feature>
<protein>
    <recommendedName>
        <fullName evidence="2">DUF3835 domain-containing protein</fullName>
    </recommendedName>
</protein>
<name>A0A9W8N1M8_9AGAR</name>
<feature type="region of interest" description="Disordered" evidence="1">
    <location>
        <begin position="602"/>
        <end position="681"/>
    </location>
</feature>
<dbReference type="AlphaFoldDB" id="A0A9W8N1M8"/>
<feature type="compositionally biased region" description="Polar residues" evidence="1">
    <location>
        <begin position="478"/>
        <end position="489"/>
    </location>
</feature>
<dbReference type="Pfam" id="PF12927">
    <property type="entry name" value="DUF3835"/>
    <property type="match status" value="2"/>
</dbReference>
<dbReference type="InterPro" id="IPR024325">
    <property type="entry name" value="DUF3835"/>
</dbReference>
<evidence type="ECO:0000313" key="3">
    <source>
        <dbReference type="EMBL" id="KAJ3517398.1"/>
    </source>
</evidence>
<feature type="region of interest" description="Disordered" evidence="1">
    <location>
        <begin position="417"/>
        <end position="437"/>
    </location>
</feature>
<feature type="compositionally biased region" description="Basic and acidic residues" evidence="1">
    <location>
        <begin position="220"/>
        <end position="233"/>
    </location>
</feature>
<feature type="compositionally biased region" description="Low complexity" evidence="1">
    <location>
        <begin position="463"/>
        <end position="477"/>
    </location>
</feature>
<keyword evidence="4" id="KW-1185">Reference proteome</keyword>
<evidence type="ECO:0000256" key="1">
    <source>
        <dbReference type="SAM" id="MobiDB-lite"/>
    </source>
</evidence>
<feature type="region of interest" description="Disordered" evidence="1">
    <location>
        <begin position="126"/>
        <end position="145"/>
    </location>
</feature>
<evidence type="ECO:0000313" key="4">
    <source>
        <dbReference type="Proteomes" id="UP001148786"/>
    </source>
</evidence>
<sequence length="681" mass="74537">MQNLGEARHASLQALVESIAPELAKSSNENGDIVDKLAEKLKELVGEEGIENFRQKRNERGELVNEEGLPIIEIAEPVDGRKPFSSISLPTPITVVPLLPVFTFDSSLQARLREKRNRILDMLEEEERQAESAENEREAREREELVRNRKEEAVKDKDRMKGARELQKKMGRALLQNFSREKELERQELEAQRRRDEEADKRKSPSIKKKTVAFAESTEDIEKGPQTELHEGPDWGDVSPATLRTTKRPTLMSQKVLDKHPMKMTVVERYPTEQPPAKNISPPPRPLNDSDDESNPDPDSDTEEEEEAVLETDEVDIDFARHQREIALEYYKKRNAIGQEAATAMKNHSHDAYGPMQHDIDLMTDTSRPAISQFRAEKIAATFNASMPSSETTSLGDTILPASSARTIQSAIRTGNIDEDGKLVGGEADSGSEEENQGMQQVLELLRKGEVYNIGPNGEYLHTIPPSTSSPSGTSSSKQAGLQNPISSTLPPPSMRSKTSKFKASRAAAGRPSSSSSTLHTPSGPNSEPISPSVTPVSDATRSSPKLGTSTSAAPMSEIVSENIATAGPSTTIASLRASKSLSQQTLPQFSMIIESPSFPKLASQGPLDSSAVPAPCTVIESPSLPSRQSSSRPERPPAIVSAAVREREKTVPISSQDAISSTSSEAGPRKKTSRFKAERM</sequence>
<feature type="compositionally biased region" description="Acidic residues" evidence="1">
    <location>
        <begin position="289"/>
        <end position="314"/>
    </location>
</feature>
<dbReference type="Proteomes" id="UP001148786">
    <property type="component" value="Unassembled WGS sequence"/>
</dbReference>